<evidence type="ECO:0000313" key="3">
    <source>
        <dbReference type="Proteomes" id="UP001165121"/>
    </source>
</evidence>
<dbReference type="OrthoDB" id="120409at2759"/>
<proteinExistence type="predicted"/>
<keyword evidence="3" id="KW-1185">Reference proteome</keyword>
<keyword evidence="1" id="KW-0472">Membrane</keyword>
<sequence length="495" mass="55166">MFSRIFWYLYNNCKRAWYALQVEHKGQYSLDRLVMLHQFLEQQKTSTTSTLLDVLVALATPLPCLTIALVSDALPLAPPEEGPRANSMFWARTWLIMTCFTIAVLVPLHHPALTSIPENPSWLLAMSAVIAAIYTGFQFAAAVAIGFPVPFSYMTLNLVWLSLIIAGLWIYMGPQYRNSQIVRLQLKHHGIFAYAVTSLAIVYPLFYYAFLCAGEYTGAQLVLSAVVLPLIKVMEKLLLYRVTCHAPDLQPVFVAFDVEVFNALFVSSCMRSSTSFVVTITLMVTDFLGACVALYGLRNAMLRADEIGTKMGVDVTHAKILDTAVLVVKHYHPDQLTTRPTCHATASCFDHYKTLNVDVDAAHQAERLGIDLIGSPLRLALSMKIIPLKRNAVVPAEFTTSSSSNRLSNIVSGSAKAMEELALCDKRRFVHETCRILRRVEFLLLVEYTEVIVPLVYGKSFLTVASVAHVLTYLLCQLYTLLQSTISRIANISPI</sequence>
<reference evidence="2" key="1">
    <citation type="submission" date="2023-04" db="EMBL/GenBank/DDBJ databases">
        <title>Phytophthora fragariaefolia NBRC 109709.</title>
        <authorList>
            <person name="Ichikawa N."/>
            <person name="Sato H."/>
            <person name="Tonouchi N."/>
        </authorList>
    </citation>
    <scope>NUCLEOTIDE SEQUENCE</scope>
    <source>
        <strain evidence="2">NBRC 109709</strain>
    </source>
</reference>
<name>A0A9W6UED5_9STRA</name>
<dbReference type="EMBL" id="BSXT01000601">
    <property type="protein sequence ID" value="GMF30692.1"/>
    <property type="molecule type" value="Genomic_DNA"/>
</dbReference>
<accession>A0A9W6UED5</accession>
<feature type="transmembrane region" description="Helical" evidence="1">
    <location>
        <begin position="276"/>
        <end position="297"/>
    </location>
</feature>
<feature type="transmembrane region" description="Helical" evidence="1">
    <location>
        <begin position="151"/>
        <end position="171"/>
    </location>
</feature>
<feature type="transmembrane region" description="Helical" evidence="1">
    <location>
        <begin position="89"/>
        <end position="110"/>
    </location>
</feature>
<gene>
    <name evidence="2" type="ORF">Pfra01_000684100</name>
</gene>
<feature type="transmembrane region" description="Helical" evidence="1">
    <location>
        <begin position="122"/>
        <end position="145"/>
    </location>
</feature>
<evidence type="ECO:0000256" key="1">
    <source>
        <dbReference type="SAM" id="Phobius"/>
    </source>
</evidence>
<feature type="transmembrane region" description="Helical" evidence="1">
    <location>
        <begin position="191"/>
        <end position="210"/>
    </location>
</feature>
<dbReference type="AlphaFoldDB" id="A0A9W6UED5"/>
<dbReference type="Proteomes" id="UP001165121">
    <property type="component" value="Unassembled WGS sequence"/>
</dbReference>
<evidence type="ECO:0000313" key="2">
    <source>
        <dbReference type="EMBL" id="GMF30692.1"/>
    </source>
</evidence>
<protein>
    <submittedName>
        <fullName evidence="2">Unnamed protein product</fullName>
    </submittedName>
</protein>
<comment type="caution">
    <text evidence="2">The sequence shown here is derived from an EMBL/GenBank/DDBJ whole genome shotgun (WGS) entry which is preliminary data.</text>
</comment>
<organism evidence="2 3">
    <name type="scientific">Phytophthora fragariaefolia</name>
    <dbReference type="NCBI Taxonomy" id="1490495"/>
    <lineage>
        <taxon>Eukaryota</taxon>
        <taxon>Sar</taxon>
        <taxon>Stramenopiles</taxon>
        <taxon>Oomycota</taxon>
        <taxon>Peronosporomycetes</taxon>
        <taxon>Peronosporales</taxon>
        <taxon>Peronosporaceae</taxon>
        <taxon>Phytophthora</taxon>
    </lineage>
</organism>
<feature type="transmembrane region" description="Helical" evidence="1">
    <location>
        <begin position="50"/>
        <end position="69"/>
    </location>
</feature>
<keyword evidence="1" id="KW-1133">Transmembrane helix</keyword>
<keyword evidence="1" id="KW-0812">Transmembrane</keyword>